<evidence type="ECO:0000313" key="3">
    <source>
        <dbReference type="Proteomes" id="UP000520767"/>
    </source>
</evidence>
<dbReference type="Proteomes" id="UP000520767">
    <property type="component" value="Unassembled WGS sequence"/>
</dbReference>
<keyword evidence="3" id="KW-1185">Reference proteome</keyword>
<keyword evidence="1" id="KW-1133">Transmembrane helix</keyword>
<proteinExistence type="predicted"/>
<keyword evidence="1" id="KW-0812">Transmembrane</keyword>
<protein>
    <submittedName>
        <fullName evidence="2">Uncharacterized protein</fullName>
    </submittedName>
</protein>
<feature type="transmembrane region" description="Helical" evidence="1">
    <location>
        <begin position="124"/>
        <end position="148"/>
    </location>
</feature>
<dbReference type="RefSeq" id="WP_184809813.1">
    <property type="nucleotide sequence ID" value="NZ_JACHJQ010000002.1"/>
</dbReference>
<name>A0A7W7Q253_9PSEU</name>
<dbReference type="EMBL" id="JACHJQ010000002">
    <property type="protein sequence ID" value="MBB4905605.1"/>
    <property type="molecule type" value="Genomic_DNA"/>
</dbReference>
<evidence type="ECO:0000313" key="2">
    <source>
        <dbReference type="EMBL" id="MBB4905605.1"/>
    </source>
</evidence>
<reference evidence="2 3" key="1">
    <citation type="submission" date="2020-08" db="EMBL/GenBank/DDBJ databases">
        <title>Genomic Encyclopedia of Type Strains, Phase III (KMG-III): the genomes of soil and plant-associated and newly described type strains.</title>
        <authorList>
            <person name="Whitman W."/>
        </authorList>
    </citation>
    <scope>NUCLEOTIDE SEQUENCE [LARGE SCALE GENOMIC DNA]</scope>
    <source>
        <strain evidence="2 3">CECT 8960</strain>
    </source>
</reference>
<feature type="transmembrane region" description="Helical" evidence="1">
    <location>
        <begin position="286"/>
        <end position="310"/>
    </location>
</feature>
<feature type="transmembrane region" description="Helical" evidence="1">
    <location>
        <begin position="98"/>
        <end position="117"/>
    </location>
</feature>
<feature type="transmembrane region" description="Helical" evidence="1">
    <location>
        <begin position="71"/>
        <end position="92"/>
    </location>
</feature>
<sequence>MGRPDRAFQGRGFRAREVAVGVLAGIVAWAGMAGWALLGVTLLGLGAATTPAAVALAVGGSAGLGQDLVTGSVSVLPLGVSLLGALLFATVLTSWPRVAGAAAVFVAGLGTLPFLPAGQLDVRFWPTVVGGVGWLAVVVGLRVASWWFPRVRRVLVVIMGAGGFSIVLGAVLSISGGARMLGTMVLAGPNLLCVALTRGLGVPWQVQGPDLPLPTIETGDFGPLAVPVWPLAVLAAVVIGLVAVFSRWHAPWVTALCFAAMAGFGGAALDVAAGPFRIELGVSGDVLIAAGAGLAAGLVACLLVAAAGYWHRQRT</sequence>
<evidence type="ECO:0000256" key="1">
    <source>
        <dbReference type="SAM" id="Phobius"/>
    </source>
</evidence>
<feature type="transmembrane region" description="Helical" evidence="1">
    <location>
        <begin position="252"/>
        <end position="274"/>
    </location>
</feature>
<dbReference type="AlphaFoldDB" id="A0A7W7Q253"/>
<feature type="transmembrane region" description="Helical" evidence="1">
    <location>
        <begin position="154"/>
        <end position="174"/>
    </location>
</feature>
<feature type="transmembrane region" description="Helical" evidence="1">
    <location>
        <begin position="224"/>
        <end position="245"/>
    </location>
</feature>
<gene>
    <name evidence="2" type="ORF">FHR82_001822</name>
</gene>
<accession>A0A7W7Q253</accession>
<organism evidence="2 3">
    <name type="scientific">Actinophytocola algeriensis</name>
    <dbReference type="NCBI Taxonomy" id="1768010"/>
    <lineage>
        <taxon>Bacteria</taxon>
        <taxon>Bacillati</taxon>
        <taxon>Actinomycetota</taxon>
        <taxon>Actinomycetes</taxon>
        <taxon>Pseudonocardiales</taxon>
        <taxon>Pseudonocardiaceae</taxon>
    </lineage>
</organism>
<feature type="transmembrane region" description="Helical" evidence="1">
    <location>
        <begin position="20"/>
        <end position="38"/>
    </location>
</feature>
<comment type="caution">
    <text evidence="2">The sequence shown here is derived from an EMBL/GenBank/DDBJ whole genome shotgun (WGS) entry which is preliminary data.</text>
</comment>
<keyword evidence="1" id="KW-0472">Membrane</keyword>